<dbReference type="GO" id="GO:0016787">
    <property type="term" value="F:hydrolase activity"/>
    <property type="evidence" value="ECO:0007669"/>
    <property type="project" value="UniProtKB-KW"/>
</dbReference>
<dbReference type="InterPro" id="IPR004088">
    <property type="entry name" value="KH_dom_type_1"/>
</dbReference>
<dbReference type="Proteomes" id="UP000317369">
    <property type="component" value="Chromosome"/>
</dbReference>
<organism evidence="9 10">
    <name type="scientific">Poriferisphaera corsica</name>
    <dbReference type="NCBI Taxonomy" id="2528020"/>
    <lineage>
        <taxon>Bacteria</taxon>
        <taxon>Pseudomonadati</taxon>
        <taxon>Planctomycetota</taxon>
        <taxon>Phycisphaerae</taxon>
        <taxon>Phycisphaerales</taxon>
        <taxon>Phycisphaeraceae</taxon>
        <taxon>Poriferisphaera</taxon>
    </lineage>
</organism>
<protein>
    <recommendedName>
        <fullName evidence="5 6">Ribonuclease Y</fullName>
        <shortName evidence="5">RNase Y</shortName>
        <ecNumber evidence="5 6">3.1.-.-</ecNumber>
    </recommendedName>
</protein>
<dbReference type="PANTHER" id="PTHR12826:SF15">
    <property type="entry name" value="RIBONUCLEASE Y"/>
    <property type="match status" value="1"/>
</dbReference>
<dbReference type="HAMAP" id="MF_00335">
    <property type="entry name" value="RNase_Y"/>
    <property type="match status" value="1"/>
</dbReference>
<accession>A0A517YX33</accession>
<dbReference type="EMBL" id="CP036425">
    <property type="protein sequence ID" value="QDU34779.1"/>
    <property type="molecule type" value="Genomic_DNA"/>
</dbReference>
<dbReference type="NCBIfam" id="TIGR00277">
    <property type="entry name" value="HDIG"/>
    <property type="match status" value="1"/>
</dbReference>
<evidence type="ECO:0000256" key="6">
    <source>
        <dbReference type="NCBIfam" id="TIGR03319"/>
    </source>
</evidence>
<dbReference type="GO" id="GO:0004521">
    <property type="term" value="F:RNA endonuclease activity"/>
    <property type="evidence" value="ECO:0007669"/>
    <property type="project" value="UniProtKB-UniRule"/>
</dbReference>
<dbReference type="CDD" id="cd00077">
    <property type="entry name" value="HDc"/>
    <property type="match status" value="1"/>
</dbReference>
<evidence type="ECO:0000256" key="3">
    <source>
        <dbReference type="ARBA" id="ARBA00022801"/>
    </source>
</evidence>
<dbReference type="GO" id="GO:0003723">
    <property type="term" value="F:RNA binding"/>
    <property type="evidence" value="ECO:0007669"/>
    <property type="project" value="UniProtKB-UniRule"/>
</dbReference>
<dbReference type="InterPro" id="IPR006675">
    <property type="entry name" value="HDIG_dom"/>
</dbReference>
<keyword evidence="10" id="KW-1185">Reference proteome</keyword>
<proteinExistence type="inferred from homology"/>
<evidence type="ECO:0000259" key="8">
    <source>
        <dbReference type="PROSITE" id="PS51831"/>
    </source>
</evidence>
<evidence type="ECO:0000256" key="7">
    <source>
        <dbReference type="SAM" id="MobiDB-lite"/>
    </source>
</evidence>
<dbReference type="PROSITE" id="PS51831">
    <property type="entry name" value="HD"/>
    <property type="match status" value="1"/>
</dbReference>
<dbReference type="AlphaFoldDB" id="A0A517YX33"/>
<evidence type="ECO:0000313" key="9">
    <source>
        <dbReference type="EMBL" id="QDU34779.1"/>
    </source>
</evidence>
<comment type="similarity">
    <text evidence="5">Belongs to the RNase Y family.</text>
</comment>
<dbReference type="InterPro" id="IPR003607">
    <property type="entry name" value="HD/PDEase_dom"/>
</dbReference>
<dbReference type="InterPro" id="IPR017705">
    <property type="entry name" value="Ribonuclease_Y"/>
</dbReference>
<dbReference type="Pfam" id="PF12072">
    <property type="entry name" value="RNase_Y_N"/>
    <property type="match status" value="1"/>
</dbReference>
<dbReference type="GO" id="GO:0006402">
    <property type="term" value="P:mRNA catabolic process"/>
    <property type="evidence" value="ECO:0007669"/>
    <property type="project" value="UniProtKB-UniRule"/>
</dbReference>
<dbReference type="InterPro" id="IPR022711">
    <property type="entry name" value="RNase_Y_N"/>
</dbReference>
<dbReference type="EC" id="3.1.-.-" evidence="5 6"/>
<dbReference type="KEGG" id="pcor:KS4_28540"/>
<feature type="region of interest" description="Disordered" evidence="7">
    <location>
        <begin position="86"/>
        <end position="115"/>
    </location>
</feature>
<dbReference type="GO" id="GO:0005886">
    <property type="term" value="C:plasma membrane"/>
    <property type="evidence" value="ECO:0007669"/>
    <property type="project" value="UniProtKB-UniRule"/>
</dbReference>
<dbReference type="SMART" id="SM00471">
    <property type="entry name" value="HDc"/>
    <property type="match status" value="1"/>
</dbReference>
<evidence type="ECO:0000256" key="4">
    <source>
        <dbReference type="ARBA" id="ARBA00022884"/>
    </source>
</evidence>
<dbReference type="InterPro" id="IPR006674">
    <property type="entry name" value="HD_domain"/>
</dbReference>
<comment type="function">
    <text evidence="5">Endoribonuclease that initiates mRNA decay.</text>
</comment>
<feature type="domain" description="HD" evidence="8">
    <location>
        <begin position="372"/>
        <end position="465"/>
    </location>
</feature>
<dbReference type="Pfam" id="PF00013">
    <property type="entry name" value="KH_1"/>
    <property type="match status" value="1"/>
</dbReference>
<dbReference type="InterPro" id="IPR004087">
    <property type="entry name" value="KH_dom"/>
</dbReference>
<dbReference type="SMART" id="SM00322">
    <property type="entry name" value="KH"/>
    <property type="match status" value="1"/>
</dbReference>
<dbReference type="PROSITE" id="PS50084">
    <property type="entry name" value="KH_TYPE_1"/>
    <property type="match status" value="1"/>
</dbReference>
<dbReference type="InterPro" id="IPR036612">
    <property type="entry name" value="KH_dom_type_1_sf"/>
</dbReference>
<sequence>MQLVGEKGYLEMIDLMYVLAQPTAAPIGLSDLLFGISGLVGGAVGAWLTLWFLSNQSIGKAQKEAQDIIDRAKSEGETLRKQLELDSRNEQAARRETFEKEVESSRNEQKEVERRLTKREDNLDRKLDTLTTKEKYLVDLDNKIKSREGQVNKREGELTDLIAKHEKVLDETEAEKKQVLLRISGMSEDEARKEALKAVERECQHEAGQIVQRITDRAEEEAKENSQKITLMAIQRYASEHVSDSTVSAIAIPSDDMKGRVIGREGRNIRAFEKATGVDVIVDDTPGVVVVSCFDPVRRAIAAEALQKLLDDGRIHPARIEEIVEQITKETQQRIIKLGKDACIEANIQGLHPRIAEMMGRLHYRMSYGQNILRHSIEVSYLCQTIADELGLDGEMARRCGFLHDIGKAMDHEIEGGHPAIGMDFCKKFGEKEAVLNAIGGHHNDIPSTTPYTPIVMAADAISGARPGARRETLEKYVKRLEQLEGIATSHKGVNTAYAIQAGREVRVIVDPDNIDDSTCAYIARDIAKRVSEEMTFPGEIKVTVMREMRTVEFAR</sequence>
<evidence type="ECO:0000256" key="1">
    <source>
        <dbReference type="ARBA" id="ARBA00022722"/>
    </source>
</evidence>
<dbReference type="SUPFAM" id="SSF109604">
    <property type="entry name" value="HD-domain/PDEase-like"/>
    <property type="match status" value="1"/>
</dbReference>
<dbReference type="Pfam" id="PF01966">
    <property type="entry name" value="HD"/>
    <property type="match status" value="1"/>
</dbReference>
<dbReference type="NCBIfam" id="TIGR03319">
    <property type="entry name" value="RNase_Y"/>
    <property type="match status" value="1"/>
</dbReference>
<keyword evidence="2 5" id="KW-0255">Endonuclease</keyword>
<evidence type="ECO:0000313" key="10">
    <source>
        <dbReference type="Proteomes" id="UP000317369"/>
    </source>
</evidence>
<reference evidence="9 10" key="1">
    <citation type="submission" date="2019-02" db="EMBL/GenBank/DDBJ databases">
        <title>Deep-cultivation of Planctomycetes and their phenomic and genomic characterization uncovers novel biology.</title>
        <authorList>
            <person name="Wiegand S."/>
            <person name="Jogler M."/>
            <person name="Boedeker C."/>
            <person name="Pinto D."/>
            <person name="Vollmers J."/>
            <person name="Rivas-Marin E."/>
            <person name="Kohn T."/>
            <person name="Peeters S.H."/>
            <person name="Heuer A."/>
            <person name="Rast P."/>
            <person name="Oberbeckmann S."/>
            <person name="Bunk B."/>
            <person name="Jeske O."/>
            <person name="Meyerdierks A."/>
            <person name="Storesund J.E."/>
            <person name="Kallscheuer N."/>
            <person name="Luecker S."/>
            <person name="Lage O.M."/>
            <person name="Pohl T."/>
            <person name="Merkel B.J."/>
            <person name="Hornburger P."/>
            <person name="Mueller R.-W."/>
            <person name="Bruemmer F."/>
            <person name="Labrenz M."/>
            <person name="Spormann A.M."/>
            <person name="Op den Camp H."/>
            <person name="Overmann J."/>
            <person name="Amann R."/>
            <person name="Jetten M.S.M."/>
            <person name="Mascher T."/>
            <person name="Medema M.H."/>
            <person name="Devos D.P."/>
            <person name="Kaster A.-K."/>
            <person name="Ovreas L."/>
            <person name="Rohde M."/>
            <person name="Galperin M.Y."/>
            <person name="Jogler C."/>
        </authorList>
    </citation>
    <scope>NUCLEOTIDE SEQUENCE [LARGE SCALE GENOMIC DNA]</scope>
    <source>
        <strain evidence="9 10">KS4</strain>
    </source>
</reference>
<name>A0A517YX33_9BACT</name>
<dbReference type="CDD" id="cd22431">
    <property type="entry name" value="KH-I_RNaseY"/>
    <property type="match status" value="1"/>
</dbReference>
<dbReference type="Gene3D" id="3.30.1370.10">
    <property type="entry name" value="K Homology domain, type 1"/>
    <property type="match status" value="1"/>
</dbReference>
<keyword evidence="1 5" id="KW-0540">Nuclease</keyword>
<evidence type="ECO:0000256" key="2">
    <source>
        <dbReference type="ARBA" id="ARBA00022759"/>
    </source>
</evidence>
<keyword evidence="4 5" id="KW-0694">RNA-binding</keyword>
<gene>
    <name evidence="5 9" type="primary">rny</name>
    <name evidence="9" type="ORF">KS4_28540</name>
</gene>
<keyword evidence="3 5" id="KW-0378">Hydrolase</keyword>
<dbReference type="SUPFAM" id="SSF54791">
    <property type="entry name" value="Eukaryotic type KH-domain (KH-domain type I)"/>
    <property type="match status" value="1"/>
</dbReference>
<evidence type="ECO:0000256" key="5">
    <source>
        <dbReference type="HAMAP-Rule" id="MF_00335"/>
    </source>
</evidence>
<dbReference type="PANTHER" id="PTHR12826">
    <property type="entry name" value="RIBONUCLEASE Y"/>
    <property type="match status" value="1"/>
</dbReference>
<dbReference type="Gene3D" id="1.10.3210.10">
    <property type="entry name" value="Hypothetical protein af1432"/>
    <property type="match status" value="1"/>
</dbReference>